<dbReference type="Proteomes" id="UP000736787">
    <property type="component" value="Unassembled WGS sequence"/>
</dbReference>
<dbReference type="AlphaFoldDB" id="A0A329RKC9"/>
<dbReference type="EMBL" id="RCMV01000571">
    <property type="protein sequence ID" value="KAG3215254.1"/>
    <property type="molecule type" value="Genomic_DNA"/>
</dbReference>
<reference evidence="1" key="2">
    <citation type="submission" date="2018-10" db="EMBL/GenBank/DDBJ databases">
        <title>Effector identification in a new, highly contiguous assembly of the strawberry crown rot pathogen Phytophthora cactorum.</title>
        <authorList>
            <person name="Armitage A.D."/>
            <person name="Nellist C.F."/>
            <person name="Bates H."/>
            <person name="Vickerstaff R.J."/>
            <person name="Harrison R.J."/>
        </authorList>
    </citation>
    <scope>NUCLEOTIDE SEQUENCE</scope>
    <source>
        <strain evidence="1">4032</strain>
        <strain evidence="2">4040</strain>
        <strain evidence="3">P415</strain>
        <strain evidence="4">P421</strain>
    </source>
</reference>
<accession>A0A329RKC9</accession>
<reference evidence="5 6" key="1">
    <citation type="submission" date="2018-01" db="EMBL/GenBank/DDBJ databases">
        <title>Draft genome of the strawberry crown rot pathogen Phytophthora cactorum.</title>
        <authorList>
            <person name="Armitage A.D."/>
            <person name="Lysoe E."/>
            <person name="Nellist C.F."/>
            <person name="Harrison R.J."/>
            <person name="Brurberg M.B."/>
        </authorList>
    </citation>
    <scope>NUCLEOTIDE SEQUENCE [LARGE SCALE GENOMIC DNA]</scope>
    <source>
        <strain evidence="5 6">10300</strain>
    </source>
</reference>
<protein>
    <submittedName>
        <fullName evidence="5">Uncharacterized protein</fullName>
    </submittedName>
</protein>
<dbReference type="EMBL" id="RCML01000602">
    <property type="protein sequence ID" value="KAG2972838.1"/>
    <property type="molecule type" value="Genomic_DNA"/>
</dbReference>
<evidence type="ECO:0000313" key="1">
    <source>
        <dbReference type="EMBL" id="KAG2904746.1"/>
    </source>
</evidence>
<dbReference type="EMBL" id="MJFZ01000849">
    <property type="protein sequence ID" value="RAW24679.1"/>
    <property type="molecule type" value="Genomic_DNA"/>
</dbReference>
<dbReference type="PANTHER" id="PTHR40866:SF1">
    <property type="entry name" value="BED-TYPE DOMAIN-CONTAINING PROTEIN"/>
    <property type="match status" value="1"/>
</dbReference>
<keyword evidence="6" id="KW-1185">Reference proteome</keyword>
<sequence length="267" mass="29865">MSGELPFSRHNLIFPEFRATMVLNKQIAAYFYTSLGQGMFRCNICGSQRKQAGGTGYFNLKAHLDAKHVGYQTSFEGSSGRLLQSYGFVSKEASHLFQWIQWIIMRNMAIHEVEDALTRAMSKLHPVTVKAVKKCLEGLAIKVGHKLEKELGRLFGLMFDRWSHAGVHYVALFAFYEEDGKLHVPLLGLPPLADGSQTADAHIKLFENILNVYDKTKDMVGFLVGDNCNTNQSVANKLGIPLVGCASHRLSLAVNKYWPHMSLCCPK</sequence>
<dbReference type="InterPro" id="IPR012337">
    <property type="entry name" value="RNaseH-like_sf"/>
</dbReference>
<organism evidence="5 6">
    <name type="scientific">Phytophthora cactorum</name>
    <dbReference type="NCBI Taxonomy" id="29920"/>
    <lineage>
        <taxon>Eukaryota</taxon>
        <taxon>Sar</taxon>
        <taxon>Stramenopiles</taxon>
        <taxon>Oomycota</taxon>
        <taxon>Peronosporomycetes</taxon>
        <taxon>Peronosporales</taxon>
        <taxon>Peronosporaceae</taxon>
        <taxon>Phytophthora</taxon>
    </lineage>
</organism>
<dbReference type="Proteomes" id="UP000697107">
    <property type="component" value="Unassembled WGS sequence"/>
</dbReference>
<name>A0A329RKC9_9STRA</name>
<proteinExistence type="predicted"/>
<dbReference type="Proteomes" id="UP000760860">
    <property type="component" value="Unassembled WGS sequence"/>
</dbReference>
<dbReference type="Proteomes" id="UP000774804">
    <property type="component" value="Unassembled WGS sequence"/>
</dbReference>
<dbReference type="PANTHER" id="PTHR40866">
    <property type="entry name" value="BED-TYPE DOMAIN-CONTAINING PROTEIN"/>
    <property type="match status" value="1"/>
</dbReference>
<dbReference type="Proteomes" id="UP000251314">
    <property type="component" value="Unassembled WGS sequence"/>
</dbReference>
<dbReference type="VEuPathDB" id="FungiDB:PC110_g18897"/>
<gene>
    <name evidence="5" type="ORF">PC110_g18897</name>
    <name evidence="1" type="ORF">PC115_g14851</name>
    <name evidence="2" type="ORF">PC117_g16371</name>
    <name evidence="3" type="ORF">PC118_g15477</name>
    <name evidence="4" type="ORF">PC129_g13863</name>
</gene>
<evidence type="ECO:0000313" key="6">
    <source>
        <dbReference type="Proteomes" id="UP000251314"/>
    </source>
</evidence>
<evidence type="ECO:0000313" key="3">
    <source>
        <dbReference type="EMBL" id="KAG2972838.1"/>
    </source>
</evidence>
<evidence type="ECO:0000313" key="2">
    <source>
        <dbReference type="EMBL" id="KAG2920969.1"/>
    </source>
</evidence>
<dbReference type="OrthoDB" id="90081at2759"/>
<evidence type="ECO:0000313" key="4">
    <source>
        <dbReference type="EMBL" id="KAG3215254.1"/>
    </source>
</evidence>
<dbReference type="EMBL" id="RCMI01000582">
    <property type="protein sequence ID" value="KAG2904746.1"/>
    <property type="molecule type" value="Genomic_DNA"/>
</dbReference>
<evidence type="ECO:0000313" key="5">
    <source>
        <dbReference type="EMBL" id="RAW24679.1"/>
    </source>
</evidence>
<comment type="caution">
    <text evidence="5">The sequence shown here is derived from an EMBL/GenBank/DDBJ whole genome shotgun (WGS) entry which is preliminary data.</text>
</comment>
<dbReference type="SUPFAM" id="SSF53098">
    <property type="entry name" value="Ribonuclease H-like"/>
    <property type="match status" value="1"/>
</dbReference>
<dbReference type="EMBL" id="RCMK01000578">
    <property type="protein sequence ID" value="KAG2920969.1"/>
    <property type="molecule type" value="Genomic_DNA"/>
</dbReference>